<dbReference type="EMBL" id="CH476600">
    <property type="protein sequence ID" value="EAU34194.1"/>
    <property type="molecule type" value="Genomic_DNA"/>
</dbReference>
<dbReference type="HOGENOM" id="CLU_089022_0_0_1"/>
<dbReference type="RefSeq" id="XP_001214303.1">
    <property type="nucleotide sequence ID" value="XM_001214303.1"/>
</dbReference>
<dbReference type="GeneID" id="4320604"/>
<evidence type="ECO:0000256" key="1">
    <source>
        <dbReference type="SAM" id="MobiDB-lite"/>
    </source>
</evidence>
<dbReference type="VEuPathDB" id="FungiDB:ATEG_05125"/>
<evidence type="ECO:0000313" key="4">
    <source>
        <dbReference type="Proteomes" id="UP000007963"/>
    </source>
</evidence>
<name>Q0CMF9_ASPTN</name>
<evidence type="ECO:0000313" key="3">
    <source>
        <dbReference type="EMBL" id="EAU34194.1"/>
    </source>
</evidence>
<dbReference type="eggNOG" id="ENOG502SQI9">
    <property type="taxonomic scope" value="Eukaryota"/>
</dbReference>
<feature type="domain" description="DUF2293" evidence="2">
    <location>
        <begin position="186"/>
        <end position="269"/>
    </location>
</feature>
<sequence length="301" mass="33432">MAAANRSSRKKISNSPAGRRKSRTRPRFSPRSLQSLRSPQPRKNSLAPRGGRGTGRRSPFGRSSKPAGNRSKRNWNSPKFSVLPASNDPLEKTRQSCFERQPIPEGYTFVPKGDVYITRHCRVKTKESQRTVYAVYDKSGKRPLGLRVPSDIYAAVSQSAAATADSRANAVKLRDERELANSRQLLRTQFPLMPEDSLETILDHAFLKGSGRVGRTATKSDAQKANLAVEAYIRHNHTPYEALLNHGHGRTEARNAVWNTVRSIKTAWEGGSVEPVGLVTLRSRKPPGLEMEPPDQVCLIS</sequence>
<protein>
    <recommendedName>
        <fullName evidence="2">DUF2293 domain-containing protein</fullName>
    </recommendedName>
</protein>
<proteinExistence type="predicted"/>
<dbReference type="Pfam" id="PF10056">
    <property type="entry name" value="DUF2293"/>
    <property type="match status" value="1"/>
</dbReference>
<gene>
    <name evidence="3" type="ORF">ATEG_05125</name>
</gene>
<dbReference type="Proteomes" id="UP000007963">
    <property type="component" value="Unassembled WGS sequence"/>
</dbReference>
<dbReference type="PANTHER" id="PTHR38113:SF2">
    <property type="entry name" value="DUF2293 DOMAIN-CONTAINING PROTEIN"/>
    <property type="match status" value="1"/>
</dbReference>
<feature type="compositionally biased region" description="Polar residues" evidence="1">
    <location>
        <begin position="31"/>
        <end position="43"/>
    </location>
</feature>
<organism evidence="3 4">
    <name type="scientific">Aspergillus terreus (strain NIH 2624 / FGSC A1156)</name>
    <dbReference type="NCBI Taxonomy" id="341663"/>
    <lineage>
        <taxon>Eukaryota</taxon>
        <taxon>Fungi</taxon>
        <taxon>Dikarya</taxon>
        <taxon>Ascomycota</taxon>
        <taxon>Pezizomycotina</taxon>
        <taxon>Eurotiomycetes</taxon>
        <taxon>Eurotiomycetidae</taxon>
        <taxon>Eurotiales</taxon>
        <taxon>Aspergillaceae</taxon>
        <taxon>Aspergillus</taxon>
        <taxon>Aspergillus subgen. Circumdati</taxon>
    </lineage>
</organism>
<dbReference type="OMA" id="DAREQVW"/>
<accession>Q0CMF9</accession>
<reference evidence="4" key="1">
    <citation type="submission" date="2005-09" db="EMBL/GenBank/DDBJ databases">
        <title>Annotation of the Aspergillus terreus NIH2624 genome.</title>
        <authorList>
            <person name="Birren B.W."/>
            <person name="Lander E.S."/>
            <person name="Galagan J.E."/>
            <person name="Nusbaum C."/>
            <person name="Devon K."/>
            <person name="Henn M."/>
            <person name="Ma L.-J."/>
            <person name="Jaffe D.B."/>
            <person name="Butler J."/>
            <person name="Alvarez P."/>
            <person name="Gnerre S."/>
            <person name="Grabherr M."/>
            <person name="Kleber M."/>
            <person name="Mauceli E.W."/>
            <person name="Brockman W."/>
            <person name="Rounsley S."/>
            <person name="Young S.K."/>
            <person name="LaButti K."/>
            <person name="Pushparaj V."/>
            <person name="DeCaprio D."/>
            <person name="Crawford M."/>
            <person name="Koehrsen M."/>
            <person name="Engels R."/>
            <person name="Montgomery P."/>
            <person name="Pearson M."/>
            <person name="Howarth C."/>
            <person name="Larson L."/>
            <person name="Luoma S."/>
            <person name="White J."/>
            <person name="Alvarado L."/>
            <person name="Kodira C.D."/>
            <person name="Zeng Q."/>
            <person name="Oleary S."/>
            <person name="Yandava C."/>
            <person name="Denning D.W."/>
            <person name="Nierman W.C."/>
            <person name="Milne T."/>
            <person name="Madden K."/>
        </authorList>
    </citation>
    <scope>NUCLEOTIDE SEQUENCE [LARGE SCALE GENOMIC DNA]</scope>
    <source>
        <strain evidence="4">NIH 2624 / FGSC A1156</strain>
    </source>
</reference>
<dbReference type="InterPro" id="IPR018744">
    <property type="entry name" value="DUF2293"/>
</dbReference>
<evidence type="ECO:0000259" key="2">
    <source>
        <dbReference type="Pfam" id="PF10056"/>
    </source>
</evidence>
<feature type="compositionally biased region" description="Basic residues" evidence="1">
    <location>
        <begin position="7"/>
        <end position="28"/>
    </location>
</feature>
<dbReference type="OrthoDB" id="5381833at2759"/>
<dbReference type="PANTHER" id="PTHR38113">
    <property type="match status" value="1"/>
</dbReference>
<dbReference type="AlphaFoldDB" id="Q0CMF9"/>
<feature type="region of interest" description="Disordered" evidence="1">
    <location>
        <begin position="1"/>
        <end position="88"/>
    </location>
</feature>